<feature type="domain" description="Lysozyme inhibitor LprI-like N-terminal" evidence="2">
    <location>
        <begin position="24"/>
        <end position="119"/>
    </location>
</feature>
<feature type="chain" id="PRO_5046748346" evidence="1">
    <location>
        <begin position="22"/>
        <end position="138"/>
    </location>
</feature>
<comment type="caution">
    <text evidence="3">The sequence shown here is derived from an EMBL/GenBank/DDBJ whole genome shotgun (WGS) entry which is preliminary data.</text>
</comment>
<dbReference type="EMBL" id="JAZHYN010000033">
    <property type="protein sequence ID" value="MEF3367172.1"/>
    <property type="molecule type" value="Genomic_DNA"/>
</dbReference>
<organism evidence="3 4">
    <name type="scientific">Methylocystis borbori</name>
    <dbReference type="NCBI Taxonomy" id="3118750"/>
    <lineage>
        <taxon>Bacteria</taxon>
        <taxon>Pseudomonadati</taxon>
        <taxon>Pseudomonadota</taxon>
        <taxon>Alphaproteobacteria</taxon>
        <taxon>Hyphomicrobiales</taxon>
        <taxon>Methylocystaceae</taxon>
        <taxon>Methylocystis</taxon>
    </lineage>
</organism>
<evidence type="ECO:0000256" key="1">
    <source>
        <dbReference type="SAM" id="SignalP"/>
    </source>
</evidence>
<dbReference type="Gene3D" id="1.20.1270.180">
    <property type="match status" value="1"/>
</dbReference>
<gene>
    <name evidence="3" type="ORF">V3H18_11570</name>
</gene>
<name>A0ABU7XIF4_9HYPH</name>
<dbReference type="PANTHER" id="PTHR39176:SF1">
    <property type="entry name" value="PERIPLASMIC PROTEIN"/>
    <property type="match status" value="1"/>
</dbReference>
<feature type="signal peptide" evidence="1">
    <location>
        <begin position="1"/>
        <end position="21"/>
    </location>
</feature>
<keyword evidence="4" id="KW-1185">Reference proteome</keyword>
<dbReference type="Pfam" id="PF07007">
    <property type="entry name" value="LprI"/>
    <property type="match status" value="1"/>
</dbReference>
<dbReference type="InterPro" id="IPR009739">
    <property type="entry name" value="LprI-like_N"/>
</dbReference>
<dbReference type="Proteomes" id="UP001350748">
    <property type="component" value="Unassembled WGS sequence"/>
</dbReference>
<sequence>MRAWRFIFGLIAIALAPIARADNCNNAPDQTSMNECSAKASKRADDELNLLYQRIMGRLKEGGADWADAHTALVAAQRAWIAFREAECAFVGSSTAGGTIGPTIVASCLTDLTNDRINDFKRYLKCKEGDLSCPLPPK</sequence>
<protein>
    <submittedName>
        <fullName evidence="3">Lysozyme inhibitor LprI family protein</fullName>
    </submittedName>
</protein>
<dbReference type="PANTHER" id="PTHR39176">
    <property type="entry name" value="PERIPLASMIC PROTEIN-RELATED"/>
    <property type="match status" value="1"/>
</dbReference>
<reference evidence="3 4" key="1">
    <citation type="submission" date="2024-02" db="EMBL/GenBank/DDBJ databases">
        <authorList>
            <person name="Grouzdev D."/>
        </authorList>
    </citation>
    <scope>NUCLEOTIDE SEQUENCE [LARGE SCALE GENOMIC DNA]</scope>
    <source>
        <strain evidence="3 4">9N</strain>
    </source>
</reference>
<evidence type="ECO:0000313" key="4">
    <source>
        <dbReference type="Proteomes" id="UP001350748"/>
    </source>
</evidence>
<dbReference type="RefSeq" id="WP_332082207.1">
    <property type="nucleotide sequence ID" value="NZ_JAZHYN010000033.1"/>
</dbReference>
<evidence type="ECO:0000313" key="3">
    <source>
        <dbReference type="EMBL" id="MEF3367172.1"/>
    </source>
</evidence>
<accession>A0ABU7XIF4</accession>
<proteinExistence type="predicted"/>
<keyword evidence="1" id="KW-0732">Signal</keyword>
<evidence type="ECO:0000259" key="2">
    <source>
        <dbReference type="Pfam" id="PF07007"/>
    </source>
</evidence>